<protein>
    <submittedName>
        <fullName evidence="2">Uncharacterized protein</fullName>
    </submittedName>
</protein>
<evidence type="ECO:0000313" key="2">
    <source>
        <dbReference type="EMBL" id="SQA96532.1"/>
    </source>
</evidence>
<feature type="signal peptide" evidence="1">
    <location>
        <begin position="1"/>
        <end position="21"/>
    </location>
</feature>
<evidence type="ECO:0000256" key="1">
    <source>
        <dbReference type="SAM" id="SignalP"/>
    </source>
</evidence>
<organism evidence="2 3">
    <name type="scientific">Cedecea neteri</name>
    <dbReference type="NCBI Taxonomy" id="158822"/>
    <lineage>
        <taxon>Bacteria</taxon>
        <taxon>Pseudomonadati</taxon>
        <taxon>Pseudomonadota</taxon>
        <taxon>Gammaproteobacteria</taxon>
        <taxon>Enterobacterales</taxon>
        <taxon>Enterobacteriaceae</taxon>
        <taxon>Cedecea</taxon>
    </lineage>
</organism>
<name>A0A2X2STN5_9ENTR</name>
<gene>
    <name evidence="2" type="ORF">NCTC12120_00288</name>
</gene>
<evidence type="ECO:0000313" key="3">
    <source>
        <dbReference type="Proteomes" id="UP000251197"/>
    </source>
</evidence>
<reference evidence="2 3" key="1">
    <citation type="submission" date="2018-06" db="EMBL/GenBank/DDBJ databases">
        <authorList>
            <consortium name="Pathogen Informatics"/>
            <person name="Doyle S."/>
        </authorList>
    </citation>
    <scope>NUCLEOTIDE SEQUENCE [LARGE SCALE GENOMIC DNA]</scope>
    <source>
        <strain evidence="2 3">NCTC12120</strain>
    </source>
</reference>
<feature type="chain" id="PRO_5016115072" evidence="1">
    <location>
        <begin position="22"/>
        <end position="52"/>
    </location>
</feature>
<proteinExistence type="predicted"/>
<accession>A0A2X2STN5</accession>
<dbReference type="EMBL" id="UAVU01000003">
    <property type="protein sequence ID" value="SQA96532.1"/>
    <property type="molecule type" value="Genomic_DNA"/>
</dbReference>
<sequence>MQTKQWRWGLLLLCLPALAQAECFTRVGHAFGIARHCWRPSPGKSRNLASHR</sequence>
<dbReference type="AlphaFoldDB" id="A0A2X2STN5"/>
<keyword evidence="1" id="KW-0732">Signal</keyword>
<dbReference type="Proteomes" id="UP000251197">
    <property type="component" value="Unassembled WGS sequence"/>
</dbReference>